<reference evidence="2" key="2">
    <citation type="submission" date="2024-04" db="EMBL/GenBank/DDBJ databases">
        <authorList>
            <person name="Chen Y."/>
            <person name="Shah S."/>
            <person name="Dougan E. K."/>
            <person name="Thang M."/>
            <person name="Chan C."/>
        </authorList>
    </citation>
    <scope>NUCLEOTIDE SEQUENCE [LARGE SCALE GENOMIC DNA]</scope>
</reference>
<comment type="caution">
    <text evidence="1">The sequence shown here is derived from an EMBL/GenBank/DDBJ whole genome shotgun (WGS) entry which is preliminary data.</text>
</comment>
<evidence type="ECO:0000313" key="2">
    <source>
        <dbReference type="EMBL" id="CAL1125728.1"/>
    </source>
</evidence>
<keyword evidence="3" id="KW-1185">Reference proteome</keyword>
<organism evidence="1">
    <name type="scientific">Cladocopium goreaui</name>
    <dbReference type="NCBI Taxonomy" id="2562237"/>
    <lineage>
        <taxon>Eukaryota</taxon>
        <taxon>Sar</taxon>
        <taxon>Alveolata</taxon>
        <taxon>Dinophyceae</taxon>
        <taxon>Suessiales</taxon>
        <taxon>Symbiodiniaceae</taxon>
        <taxon>Cladocopium</taxon>
    </lineage>
</organism>
<reference evidence="1" key="1">
    <citation type="submission" date="2022-10" db="EMBL/GenBank/DDBJ databases">
        <authorList>
            <person name="Chen Y."/>
            <person name="Dougan E. K."/>
            <person name="Chan C."/>
            <person name="Rhodes N."/>
            <person name="Thang M."/>
        </authorList>
    </citation>
    <scope>NUCLEOTIDE SEQUENCE</scope>
</reference>
<evidence type="ECO:0000313" key="3">
    <source>
        <dbReference type="Proteomes" id="UP001152797"/>
    </source>
</evidence>
<proteinExistence type="predicted"/>
<dbReference type="Gene3D" id="2.60.220.30">
    <property type="match status" value="1"/>
</dbReference>
<sequence length="424" mass="46822">MKKSIYETFRPRVELLDDWADLRGSRSLLEVMPPHHTVLSPLLRLTPEGVAFPTPIEVEVPTCSGAESAWRSTATVWENVEISLVRDRAILVLRHFCDVIVSGRCAIRAMGFIKLDQPVAKLAVTHATFEELFGPTGSFASVVQTCFLLSNTVGNDDEELRGFRECGPTARLGTYNPDENLNIKVPGAGCIQLKMRFHRFPLVSPKLDTPSKMSFSTLALLRPITLIERPQHLFKVPTLVQVGPSPAASSSASGHASSPRVQSVQASQPEGHLLLSGRFKSDGIFTAEQIMGYMRMVGARLAVRGVPTFMVEAKPGQSFAELTRMGLGRAKGMVAFCTAEYGAYTGVGYETFYELEFAHDKELLLIPIRLCEVWPPAPTDNEKGAWQNKLVFTNGLVYIDDRRMQNAEGVADQIADSVEHLRIF</sequence>
<name>A0A9P1BH13_9DINO</name>
<dbReference type="AlphaFoldDB" id="A0A9P1BH13"/>
<dbReference type="EMBL" id="CAMXCT020000004">
    <property type="protein sequence ID" value="CAL1125728.1"/>
    <property type="molecule type" value="Genomic_DNA"/>
</dbReference>
<evidence type="ECO:0000313" key="1">
    <source>
        <dbReference type="EMBL" id="CAI3972353.1"/>
    </source>
</evidence>
<dbReference type="EMBL" id="CAMXCT010000004">
    <property type="protein sequence ID" value="CAI3972353.1"/>
    <property type="molecule type" value="Genomic_DNA"/>
</dbReference>
<dbReference type="EMBL" id="CAMXCT030000004">
    <property type="protein sequence ID" value="CAL4759665.1"/>
    <property type="molecule type" value="Genomic_DNA"/>
</dbReference>
<protein>
    <submittedName>
        <fullName evidence="1">Uncharacterized protein</fullName>
    </submittedName>
</protein>
<dbReference type="Proteomes" id="UP001152797">
    <property type="component" value="Unassembled WGS sequence"/>
</dbReference>
<accession>A0A9P1BH13</accession>
<gene>
    <name evidence="1" type="ORF">C1SCF055_LOCUS941</name>
</gene>